<gene>
    <name evidence="4" type="ORF">LLEC1_05784</name>
</gene>
<keyword evidence="1" id="KW-0677">Repeat</keyword>
<dbReference type="CDD" id="cd21381">
    <property type="entry name" value="CTWD_TTC4"/>
    <property type="match status" value="1"/>
</dbReference>
<dbReference type="GO" id="GO:0030544">
    <property type="term" value="F:Hsp70 protein binding"/>
    <property type="evidence" value="ECO:0007669"/>
    <property type="project" value="TreeGrafter"/>
</dbReference>
<evidence type="ECO:0000259" key="3">
    <source>
        <dbReference type="Pfam" id="PF18972"/>
    </source>
</evidence>
<dbReference type="GO" id="GO:0005829">
    <property type="term" value="C:cytosol"/>
    <property type="evidence" value="ECO:0007669"/>
    <property type="project" value="TreeGrafter"/>
</dbReference>
<dbReference type="GO" id="GO:0006457">
    <property type="term" value="P:protein folding"/>
    <property type="evidence" value="ECO:0007669"/>
    <property type="project" value="TreeGrafter"/>
</dbReference>
<accession>A0A179I2T4</accession>
<dbReference type="OMA" id="WIVEFKE"/>
<organism evidence="4 5">
    <name type="scientific">Cordyceps confragosa</name>
    <name type="common">Lecanicillium lecanii</name>
    <dbReference type="NCBI Taxonomy" id="2714763"/>
    <lineage>
        <taxon>Eukaryota</taxon>
        <taxon>Fungi</taxon>
        <taxon>Dikarya</taxon>
        <taxon>Ascomycota</taxon>
        <taxon>Pezizomycotina</taxon>
        <taxon>Sordariomycetes</taxon>
        <taxon>Hypocreomycetidae</taxon>
        <taxon>Hypocreales</taxon>
        <taxon>Cordycipitaceae</taxon>
        <taxon>Akanthomyces</taxon>
    </lineage>
</organism>
<feature type="non-terminal residue" evidence="4">
    <location>
        <position position="1"/>
    </location>
</feature>
<dbReference type="EMBL" id="LUKN01003724">
    <property type="protein sequence ID" value="OAQ97035.1"/>
    <property type="molecule type" value="Genomic_DNA"/>
</dbReference>
<evidence type="ECO:0000256" key="1">
    <source>
        <dbReference type="ARBA" id="ARBA00022737"/>
    </source>
</evidence>
<evidence type="ECO:0000256" key="2">
    <source>
        <dbReference type="ARBA" id="ARBA00022803"/>
    </source>
</evidence>
<dbReference type="AlphaFoldDB" id="A0A179I2T4"/>
<dbReference type="GO" id="GO:0005634">
    <property type="term" value="C:nucleus"/>
    <property type="evidence" value="ECO:0007669"/>
    <property type="project" value="TreeGrafter"/>
</dbReference>
<evidence type="ECO:0000313" key="5">
    <source>
        <dbReference type="Proteomes" id="UP000243081"/>
    </source>
</evidence>
<name>A0A179I2T4_CORDF</name>
<dbReference type="Pfam" id="PF18972">
    <property type="entry name" value="Wheel"/>
    <property type="match status" value="1"/>
</dbReference>
<evidence type="ECO:0000313" key="4">
    <source>
        <dbReference type="EMBL" id="OAQ97035.1"/>
    </source>
</evidence>
<dbReference type="Proteomes" id="UP000243081">
    <property type="component" value="Unassembled WGS sequence"/>
</dbReference>
<feature type="domain" description="Cns1/TTC4 wheel" evidence="3">
    <location>
        <begin position="1"/>
        <end position="109"/>
    </location>
</feature>
<keyword evidence="2" id="KW-0802">TPR repeat</keyword>
<proteinExistence type="predicted"/>
<comment type="caution">
    <text evidence="4">The sequence shown here is derived from an EMBL/GenBank/DDBJ whole genome shotgun (WGS) entry which is preliminary data.</text>
</comment>
<protein>
    <recommendedName>
        <fullName evidence="3">Cns1/TTC4 wheel domain-containing protein</fullName>
    </recommendedName>
</protein>
<dbReference type="InterPro" id="IPR044059">
    <property type="entry name" value="Csn1/TTC4_wheel"/>
</dbReference>
<dbReference type="PANTHER" id="PTHR46035">
    <property type="entry name" value="TETRATRICOPEPTIDE REPEAT PROTEIN 4"/>
    <property type="match status" value="1"/>
</dbReference>
<dbReference type="PANTHER" id="PTHR46035:SF1">
    <property type="entry name" value="TETRATRICOPEPTIDE REPEAT PROTEIN 4"/>
    <property type="match status" value="1"/>
</dbReference>
<sequence>DDPRSRLAFPALLLYPLHFETDFVKSFEETHSLEDHLDYIFPLPWDEHGAYRLPSVSCYVETKDGGLLRMGRKASLLKMLSTGKVEVVDEVVRIFVLPTDKAAEWIVEFKEQKAREKGRP</sequence>
<keyword evidence="5" id="KW-1185">Reference proteome</keyword>
<dbReference type="GO" id="GO:0051879">
    <property type="term" value="F:Hsp90 protein binding"/>
    <property type="evidence" value="ECO:0007669"/>
    <property type="project" value="InterPro"/>
</dbReference>
<reference evidence="4 5" key="1">
    <citation type="submission" date="2016-03" db="EMBL/GenBank/DDBJ databases">
        <title>Fine-scale spatial genetic structure of a fungal parasite of coffee scale insects.</title>
        <authorList>
            <person name="Jackson D."/>
            <person name="Zemenick K.A."/>
            <person name="Malloure B."/>
            <person name="Quandt C.A."/>
            <person name="James T.Y."/>
        </authorList>
    </citation>
    <scope>NUCLEOTIDE SEQUENCE [LARGE SCALE GENOMIC DNA]</scope>
    <source>
        <strain evidence="4 5">UM487</strain>
    </source>
</reference>
<dbReference type="OrthoDB" id="420195at2759"/>